<feature type="binding site" evidence="3">
    <location>
        <position position="131"/>
    </location>
    <ligand>
        <name>Zn(2+)</name>
        <dbReference type="ChEBI" id="CHEBI:29105"/>
    </ligand>
</feature>
<evidence type="ECO:0000256" key="2">
    <source>
        <dbReference type="ARBA" id="ARBA00048488"/>
    </source>
</evidence>
<dbReference type="Pfam" id="PF01641">
    <property type="entry name" value="SelR"/>
    <property type="match status" value="1"/>
</dbReference>
<dbReference type="GO" id="GO:0033743">
    <property type="term" value="F:peptide-methionine (R)-S-oxide reductase activity"/>
    <property type="evidence" value="ECO:0007669"/>
    <property type="project" value="UniProtKB-EC"/>
</dbReference>
<comment type="catalytic activity">
    <reaction evidence="2 3">
        <text>L-methionyl-[protein] + [thioredoxin]-disulfide + H2O = L-methionyl-(R)-S-oxide-[protein] + [thioredoxin]-dithiol</text>
        <dbReference type="Rhea" id="RHEA:24164"/>
        <dbReference type="Rhea" id="RHEA-COMP:10698"/>
        <dbReference type="Rhea" id="RHEA-COMP:10700"/>
        <dbReference type="Rhea" id="RHEA-COMP:12313"/>
        <dbReference type="Rhea" id="RHEA-COMP:12314"/>
        <dbReference type="ChEBI" id="CHEBI:15377"/>
        <dbReference type="ChEBI" id="CHEBI:16044"/>
        <dbReference type="ChEBI" id="CHEBI:29950"/>
        <dbReference type="ChEBI" id="CHEBI:45764"/>
        <dbReference type="ChEBI" id="CHEBI:50058"/>
        <dbReference type="EC" id="1.8.4.12"/>
    </reaction>
</comment>
<name>A0ABW0I9F9_9BACT</name>
<dbReference type="Gene3D" id="2.170.150.20">
    <property type="entry name" value="Peptide methionine sulfoxide reductase"/>
    <property type="match status" value="1"/>
</dbReference>
<keyword evidence="1 3" id="KW-0560">Oxidoreductase</keyword>
<comment type="caution">
    <text evidence="5">The sequence shown here is derived from an EMBL/GenBank/DDBJ whole genome shotgun (WGS) entry which is preliminary data.</text>
</comment>
<dbReference type="EC" id="1.8.4.12" evidence="3"/>
<keyword evidence="3" id="KW-0479">Metal-binding</keyword>
<evidence type="ECO:0000256" key="3">
    <source>
        <dbReference type="HAMAP-Rule" id="MF_01400"/>
    </source>
</evidence>
<dbReference type="Proteomes" id="UP001596106">
    <property type="component" value="Unassembled WGS sequence"/>
</dbReference>
<dbReference type="HAMAP" id="MF_01400">
    <property type="entry name" value="MsrB"/>
    <property type="match status" value="1"/>
</dbReference>
<dbReference type="RefSeq" id="WP_379842014.1">
    <property type="nucleotide sequence ID" value="NZ_JBHSMA010000001.1"/>
</dbReference>
<sequence length="162" mass="17968">MNHNLFFGALCGLVLTVSVASISLTKVADDNRPPKVVKTEAEWKKILSPQQFYILRQQGTERPFTSPLVDNHDKGVFKCAACKTPVFRSENKFESGTGWPSFYQPFSKDNVAEKSDRSHGMIRTEVECAVCGGHLGHVFDDGPKPTGLRYCINGAALTFEKK</sequence>
<gene>
    <name evidence="3 5" type="primary">msrB</name>
    <name evidence="5" type="ORF">ACFPMF_05705</name>
</gene>
<dbReference type="InterPro" id="IPR002579">
    <property type="entry name" value="Met_Sox_Rdtase_MsrB_dom"/>
</dbReference>
<feature type="domain" description="MsrB" evidence="4">
    <location>
        <begin position="40"/>
        <end position="162"/>
    </location>
</feature>
<feature type="binding site" evidence="3">
    <location>
        <position position="82"/>
    </location>
    <ligand>
        <name>Zn(2+)</name>
        <dbReference type="ChEBI" id="CHEBI:29105"/>
    </ligand>
</feature>
<comment type="cofactor">
    <cofactor evidence="3">
        <name>Zn(2+)</name>
        <dbReference type="ChEBI" id="CHEBI:29105"/>
    </cofactor>
    <text evidence="3">Binds 1 zinc ion per subunit. The zinc ion is important for the structural integrity of the protein.</text>
</comment>
<proteinExistence type="inferred from homology"/>
<dbReference type="PROSITE" id="PS51790">
    <property type="entry name" value="MSRB"/>
    <property type="match status" value="1"/>
</dbReference>
<evidence type="ECO:0000259" key="4">
    <source>
        <dbReference type="PROSITE" id="PS51790"/>
    </source>
</evidence>
<organism evidence="5 6">
    <name type="scientific">Larkinella bovis</name>
    <dbReference type="NCBI Taxonomy" id="683041"/>
    <lineage>
        <taxon>Bacteria</taxon>
        <taxon>Pseudomonadati</taxon>
        <taxon>Bacteroidota</taxon>
        <taxon>Cytophagia</taxon>
        <taxon>Cytophagales</taxon>
        <taxon>Spirosomataceae</taxon>
        <taxon>Larkinella</taxon>
    </lineage>
</organism>
<dbReference type="InterPro" id="IPR011057">
    <property type="entry name" value="Mss4-like_sf"/>
</dbReference>
<keyword evidence="3" id="KW-0862">Zinc</keyword>
<evidence type="ECO:0000313" key="5">
    <source>
        <dbReference type="EMBL" id="MFC5408792.1"/>
    </source>
</evidence>
<dbReference type="NCBIfam" id="TIGR00357">
    <property type="entry name" value="peptide-methionine (R)-S-oxide reductase MsrB"/>
    <property type="match status" value="1"/>
</dbReference>
<dbReference type="SUPFAM" id="SSF51316">
    <property type="entry name" value="Mss4-like"/>
    <property type="match status" value="1"/>
</dbReference>
<accession>A0ABW0I9F9</accession>
<dbReference type="EMBL" id="JBHSMA010000001">
    <property type="protein sequence ID" value="MFC5408792.1"/>
    <property type="molecule type" value="Genomic_DNA"/>
</dbReference>
<reference evidence="6" key="1">
    <citation type="journal article" date="2019" name="Int. J. Syst. Evol. Microbiol.">
        <title>The Global Catalogue of Microorganisms (GCM) 10K type strain sequencing project: providing services to taxonomists for standard genome sequencing and annotation.</title>
        <authorList>
            <consortium name="The Broad Institute Genomics Platform"/>
            <consortium name="The Broad Institute Genome Sequencing Center for Infectious Disease"/>
            <person name="Wu L."/>
            <person name="Ma J."/>
        </authorList>
    </citation>
    <scope>NUCLEOTIDE SEQUENCE [LARGE SCALE GENOMIC DNA]</scope>
    <source>
        <strain evidence="6">CCUG 55250</strain>
    </source>
</reference>
<feature type="active site" description="Nucleophile" evidence="3">
    <location>
        <position position="151"/>
    </location>
</feature>
<evidence type="ECO:0000313" key="6">
    <source>
        <dbReference type="Proteomes" id="UP001596106"/>
    </source>
</evidence>
<dbReference type="PANTHER" id="PTHR10173">
    <property type="entry name" value="METHIONINE SULFOXIDE REDUCTASE"/>
    <property type="match status" value="1"/>
</dbReference>
<dbReference type="PANTHER" id="PTHR10173:SF57">
    <property type="entry name" value="PEPTIDE-METHIONINE (R)-S-OXIDE REDUCTASE"/>
    <property type="match status" value="1"/>
</dbReference>
<dbReference type="InterPro" id="IPR028427">
    <property type="entry name" value="Met_Sox_Rdtase_MsrB"/>
</dbReference>
<protein>
    <recommendedName>
        <fullName evidence="3">Peptide methionine sulfoxide reductase MsrB</fullName>
        <ecNumber evidence="3">1.8.4.12</ecNumber>
    </recommendedName>
    <alternativeName>
        <fullName evidence="3">Peptide-methionine (R)-S-oxide reductase</fullName>
    </alternativeName>
</protein>
<comment type="similarity">
    <text evidence="3">Belongs to the MsrB Met sulfoxide reductase family.</text>
</comment>
<keyword evidence="6" id="KW-1185">Reference proteome</keyword>
<feature type="binding site" evidence="3">
    <location>
        <position position="79"/>
    </location>
    <ligand>
        <name>Zn(2+)</name>
        <dbReference type="ChEBI" id="CHEBI:29105"/>
    </ligand>
</feature>
<feature type="binding site" evidence="3">
    <location>
        <position position="128"/>
    </location>
    <ligand>
        <name>Zn(2+)</name>
        <dbReference type="ChEBI" id="CHEBI:29105"/>
    </ligand>
</feature>
<evidence type="ECO:0000256" key="1">
    <source>
        <dbReference type="ARBA" id="ARBA00023002"/>
    </source>
</evidence>